<proteinExistence type="predicted"/>
<keyword evidence="2 6" id="KW-0812">Transmembrane</keyword>
<accession>A0A6A6ZK56</accession>
<evidence type="ECO:0000256" key="2">
    <source>
        <dbReference type="ARBA" id="ARBA00022692"/>
    </source>
</evidence>
<evidence type="ECO:0000256" key="4">
    <source>
        <dbReference type="ARBA" id="ARBA00023136"/>
    </source>
</evidence>
<evidence type="ECO:0008006" key="9">
    <source>
        <dbReference type="Google" id="ProtNLM"/>
    </source>
</evidence>
<organism evidence="7 8">
    <name type="scientific">Ophiobolus disseminans</name>
    <dbReference type="NCBI Taxonomy" id="1469910"/>
    <lineage>
        <taxon>Eukaryota</taxon>
        <taxon>Fungi</taxon>
        <taxon>Dikarya</taxon>
        <taxon>Ascomycota</taxon>
        <taxon>Pezizomycotina</taxon>
        <taxon>Dothideomycetes</taxon>
        <taxon>Pleosporomycetidae</taxon>
        <taxon>Pleosporales</taxon>
        <taxon>Pleosporineae</taxon>
        <taxon>Phaeosphaeriaceae</taxon>
        <taxon>Ophiobolus</taxon>
    </lineage>
</organism>
<comment type="subcellular location">
    <subcellularLocation>
        <location evidence="1">Membrane</location>
        <topology evidence="1">Single-pass membrane protein</topology>
    </subcellularLocation>
</comment>
<evidence type="ECO:0000256" key="3">
    <source>
        <dbReference type="ARBA" id="ARBA00022989"/>
    </source>
</evidence>
<dbReference type="PANTHER" id="PTHR15549">
    <property type="entry name" value="PAIRED IMMUNOGLOBULIN-LIKE TYPE 2 RECEPTOR"/>
    <property type="match status" value="1"/>
</dbReference>
<reference evidence="7" key="1">
    <citation type="journal article" date="2020" name="Stud. Mycol.">
        <title>101 Dothideomycetes genomes: a test case for predicting lifestyles and emergence of pathogens.</title>
        <authorList>
            <person name="Haridas S."/>
            <person name="Albert R."/>
            <person name="Binder M."/>
            <person name="Bloem J."/>
            <person name="Labutti K."/>
            <person name="Salamov A."/>
            <person name="Andreopoulos B."/>
            <person name="Baker S."/>
            <person name="Barry K."/>
            <person name="Bills G."/>
            <person name="Bluhm B."/>
            <person name="Cannon C."/>
            <person name="Castanera R."/>
            <person name="Culley D."/>
            <person name="Daum C."/>
            <person name="Ezra D."/>
            <person name="Gonzalez J."/>
            <person name="Henrissat B."/>
            <person name="Kuo A."/>
            <person name="Liang C."/>
            <person name="Lipzen A."/>
            <person name="Lutzoni F."/>
            <person name="Magnuson J."/>
            <person name="Mondo S."/>
            <person name="Nolan M."/>
            <person name="Ohm R."/>
            <person name="Pangilinan J."/>
            <person name="Park H.-J."/>
            <person name="Ramirez L."/>
            <person name="Alfaro M."/>
            <person name="Sun H."/>
            <person name="Tritt A."/>
            <person name="Yoshinaga Y."/>
            <person name="Zwiers L.-H."/>
            <person name="Turgeon B."/>
            <person name="Goodwin S."/>
            <person name="Spatafora J."/>
            <person name="Crous P."/>
            <person name="Grigoriev I."/>
        </authorList>
    </citation>
    <scope>NUCLEOTIDE SEQUENCE</scope>
    <source>
        <strain evidence="7">CBS 113818</strain>
    </source>
</reference>
<dbReference type="Proteomes" id="UP000799424">
    <property type="component" value="Unassembled WGS sequence"/>
</dbReference>
<evidence type="ECO:0000313" key="8">
    <source>
        <dbReference type="Proteomes" id="UP000799424"/>
    </source>
</evidence>
<protein>
    <recommendedName>
        <fullName evidence="9">Mid2 domain-containing protein</fullName>
    </recommendedName>
</protein>
<dbReference type="OrthoDB" id="5215637at2759"/>
<evidence type="ECO:0000256" key="6">
    <source>
        <dbReference type="SAM" id="Phobius"/>
    </source>
</evidence>
<dbReference type="InterPro" id="IPR051694">
    <property type="entry name" value="Immunoregulatory_rcpt-like"/>
</dbReference>
<name>A0A6A6ZK56_9PLEO</name>
<evidence type="ECO:0000313" key="7">
    <source>
        <dbReference type="EMBL" id="KAF2821069.1"/>
    </source>
</evidence>
<sequence length="262" mass="28128">MPCYNANGTLFWGDAYKPCNQVEGTTSTCCATNKPADWNQTNDVCQPNGLCKGTYESATKGRLPTYWRTGCTDRTWDSPFCLKGVCINDYSRSDSRTLQDCPDGTWCCGADETASCCTNNAAVKFKLAATVGVSPLPSPTSTVAISTSSAAASTATPPPASERLTSSNGLSTGAKAGIGAGVALGVLALIGLAVLVWWRRKQKQLPNDIKQEQYQDREKDTSAIHDGYEAPMLANELESDKRGTTHELHAQERLLELPGHRV</sequence>
<gene>
    <name evidence="7" type="ORF">CC86DRAFT_470840</name>
</gene>
<evidence type="ECO:0000256" key="1">
    <source>
        <dbReference type="ARBA" id="ARBA00004167"/>
    </source>
</evidence>
<dbReference type="GO" id="GO:0071944">
    <property type="term" value="C:cell periphery"/>
    <property type="evidence" value="ECO:0007669"/>
    <property type="project" value="UniProtKB-ARBA"/>
</dbReference>
<keyword evidence="4 6" id="KW-0472">Membrane</keyword>
<keyword evidence="3 6" id="KW-1133">Transmembrane helix</keyword>
<keyword evidence="8" id="KW-1185">Reference proteome</keyword>
<dbReference type="EMBL" id="MU006238">
    <property type="protein sequence ID" value="KAF2821069.1"/>
    <property type="molecule type" value="Genomic_DNA"/>
</dbReference>
<feature type="region of interest" description="Disordered" evidence="5">
    <location>
        <begin position="149"/>
        <end position="168"/>
    </location>
</feature>
<dbReference type="AlphaFoldDB" id="A0A6A6ZK56"/>
<feature type="transmembrane region" description="Helical" evidence="6">
    <location>
        <begin position="176"/>
        <end position="198"/>
    </location>
</feature>
<dbReference type="GO" id="GO:0016020">
    <property type="term" value="C:membrane"/>
    <property type="evidence" value="ECO:0007669"/>
    <property type="project" value="UniProtKB-SubCell"/>
</dbReference>
<evidence type="ECO:0000256" key="5">
    <source>
        <dbReference type="SAM" id="MobiDB-lite"/>
    </source>
</evidence>